<dbReference type="EMBL" id="JACXVP010000003">
    <property type="protein sequence ID" value="KAG5613927.1"/>
    <property type="molecule type" value="Genomic_DNA"/>
</dbReference>
<protein>
    <submittedName>
        <fullName evidence="2">Uncharacterized protein</fullName>
    </submittedName>
</protein>
<keyword evidence="1" id="KW-0472">Membrane</keyword>
<sequence>MNRLKMSYCKTFKISDPLITFVVMLLAHIYRINLGRRLVQLHWVRSPKYLLLLVVQSVLLEFFKNIILYVSDSSKVGMYAPPPPPPPGYGLRNRLLLVFQIPKS</sequence>
<dbReference type="Proteomes" id="UP000824120">
    <property type="component" value="Chromosome 3"/>
</dbReference>
<gene>
    <name evidence="2" type="ORF">H5410_013751</name>
</gene>
<keyword evidence="1" id="KW-1133">Transmembrane helix</keyword>
<reference evidence="2 3" key="1">
    <citation type="submission" date="2020-09" db="EMBL/GenBank/DDBJ databases">
        <title>De no assembly of potato wild relative species, Solanum commersonii.</title>
        <authorList>
            <person name="Cho K."/>
        </authorList>
    </citation>
    <scope>NUCLEOTIDE SEQUENCE [LARGE SCALE GENOMIC DNA]</scope>
    <source>
        <strain evidence="2">LZ3.2</strain>
        <tissue evidence="2">Leaf</tissue>
    </source>
</reference>
<evidence type="ECO:0000313" key="2">
    <source>
        <dbReference type="EMBL" id="KAG5613927.1"/>
    </source>
</evidence>
<keyword evidence="3" id="KW-1185">Reference proteome</keyword>
<evidence type="ECO:0000256" key="1">
    <source>
        <dbReference type="SAM" id="Phobius"/>
    </source>
</evidence>
<accession>A0A9J5ZPD6</accession>
<name>A0A9J5ZPD6_SOLCO</name>
<organism evidence="2 3">
    <name type="scientific">Solanum commersonii</name>
    <name type="common">Commerson's wild potato</name>
    <name type="synonym">Commerson's nightshade</name>
    <dbReference type="NCBI Taxonomy" id="4109"/>
    <lineage>
        <taxon>Eukaryota</taxon>
        <taxon>Viridiplantae</taxon>
        <taxon>Streptophyta</taxon>
        <taxon>Embryophyta</taxon>
        <taxon>Tracheophyta</taxon>
        <taxon>Spermatophyta</taxon>
        <taxon>Magnoliopsida</taxon>
        <taxon>eudicotyledons</taxon>
        <taxon>Gunneridae</taxon>
        <taxon>Pentapetalae</taxon>
        <taxon>asterids</taxon>
        <taxon>lamiids</taxon>
        <taxon>Solanales</taxon>
        <taxon>Solanaceae</taxon>
        <taxon>Solanoideae</taxon>
        <taxon>Solaneae</taxon>
        <taxon>Solanum</taxon>
    </lineage>
</organism>
<comment type="caution">
    <text evidence="2">The sequence shown here is derived from an EMBL/GenBank/DDBJ whole genome shotgun (WGS) entry which is preliminary data.</text>
</comment>
<proteinExistence type="predicted"/>
<evidence type="ECO:0000313" key="3">
    <source>
        <dbReference type="Proteomes" id="UP000824120"/>
    </source>
</evidence>
<feature type="transmembrane region" description="Helical" evidence="1">
    <location>
        <begin position="50"/>
        <end position="70"/>
    </location>
</feature>
<keyword evidence="1" id="KW-0812">Transmembrane</keyword>
<feature type="transmembrane region" description="Helical" evidence="1">
    <location>
        <begin position="12"/>
        <end position="30"/>
    </location>
</feature>
<dbReference type="AlphaFoldDB" id="A0A9J5ZPD6"/>